<keyword evidence="3" id="KW-1185">Reference proteome</keyword>
<evidence type="ECO:0000313" key="2">
    <source>
        <dbReference type="EMBL" id="KAK2086114.1"/>
    </source>
</evidence>
<protein>
    <submittedName>
        <fullName evidence="2">Uncharacterized protein</fullName>
    </submittedName>
</protein>
<reference evidence="2 3" key="1">
    <citation type="submission" date="2023-05" db="EMBL/GenBank/DDBJ databases">
        <title>B98-5 Cell Line De Novo Hybrid Assembly: An Optical Mapping Approach.</title>
        <authorList>
            <person name="Kananen K."/>
            <person name="Auerbach J.A."/>
            <person name="Kautto E."/>
            <person name="Blachly J.S."/>
        </authorList>
    </citation>
    <scope>NUCLEOTIDE SEQUENCE [LARGE SCALE GENOMIC DNA]</scope>
    <source>
        <strain evidence="2">B95-8</strain>
        <tissue evidence="2">Cell line</tissue>
    </source>
</reference>
<feature type="region of interest" description="Disordered" evidence="1">
    <location>
        <begin position="1"/>
        <end position="99"/>
    </location>
</feature>
<dbReference type="Proteomes" id="UP001266305">
    <property type="component" value="Unassembled WGS sequence"/>
</dbReference>
<proteinExistence type="predicted"/>
<name>A0ABQ9TMW7_SAGOE</name>
<dbReference type="EMBL" id="JASSZA010000020">
    <property type="protein sequence ID" value="KAK2086114.1"/>
    <property type="molecule type" value="Genomic_DNA"/>
</dbReference>
<organism evidence="2 3">
    <name type="scientific">Saguinus oedipus</name>
    <name type="common">Cotton-top tamarin</name>
    <name type="synonym">Oedipomidas oedipus</name>
    <dbReference type="NCBI Taxonomy" id="9490"/>
    <lineage>
        <taxon>Eukaryota</taxon>
        <taxon>Metazoa</taxon>
        <taxon>Chordata</taxon>
        <taxon>Craniata</taxon>
        <taxon>Vertebrata</taxon>
        <taxon>Euteleostomi</taxon>
        <taxon>Mammalia</taxon>
        <taxon>Eutheria</taxon>
        <taxon>Euarchontoglires</taxon>
        <taxon>Primates</taxon>
        <taxon>Haplorrhini</taxon>
        <taxon>Platyrrhini</taxon>
        <taxon>Cebidae</taxon>
        <taxon>Callitrichinae</taxon>
        <taxon>Saguinus</taxon>
    </lineage>
</organism>
<sequence>MNSEFQSGRERGETQSAGRRRGRGDAEGGEAQSTASPSGPSKPSRLSKPSGLWPAGEPGEAAGQAMPSALRTPEASAAHWPGPGLEAVANLSTRPHFGD</sequence>
<feature type="compositionally biased region" description="Low complexity" evidence="1">
    <location>
        <begin position="54"/>
        <end position="63"/>
    </location>
</feature>
<feature type="compositionally biased region" description="Polar residues" evidence="1">
    <location>
        <begin position="32"/>
        <end position="41"/>
    </location>
</feature>
<accession>A0ABQ9TMW7</accession>
<evidence type="ECO:0000256" key="1">
    <source>
        <dbReference type="SAM" id="MobiDB-lite"/>
    </source>
</evidence>
<gene>
    <name evidence="2" type="ORF">P7K49_035539</name>
</gene>
<comment type="caution">
    <text evidence="2">The sequence shown here is derived from an EMBL/GenBank/DDBJ whole genome shotgun (WGS) entry which is preliminary data.</text>
</comment>
<evidence type="ECO:0000313" key="3">
    <source>
        <dbReference type="Proteomes" id="UP001266305"/>
    </source>
</evidence>